<reference evidence="2 3" key="1">
    <citation type="submission" date="2022-04" db="EMBL/GenBank/DDBJ databases">
        <title>Genome draft of Actinomadura sp. ATCC 31491.</title>
        <authorList>
            <person name="Shi X."/>
            <person name="Du Y."/>
        </authorList>
    </citation>
    <scope>NUCLEOTIDE SEQUENCE [LARGE SCALE GENOMIC DNA]</scope>
    <source>
        <strain evidence="2 3">ATCC 31491</strain>
    </source>
</reference>
<accession>A0ABT0FU77</accession>
<evidence type="ECO:0000313" key="3">
    <source>
        <dbReference type="Proteomes" id="UP001317259"/>
    </source>
</evidence>
<evidence type="ECO:0000256" key="1">
    <source>
        <dbReference type="SAM" id="MobiDB-lite"/>
    </source>
</evidence>
<comment type="caution">
    <text evidence="2">The sequence shown here is derived from an EMBL/GenBank/DDBJ whole genome shotgun (WGS) entry which is preliminary data.</text>
</comment>
<organism evidence="2 3">
    <name type="scientific">Actinomadura luzonensis</name>
    <dbReference type="NCBI Taxonomy" id="2805427"/>
    <lineage>
        <taxon>Bacteria</taxon>
        <taxon>Bacillati</taxon>
        <taxon>Actinomycetota</taxon>
        <taxon>Actinomycetes</taxon>
        <taxon>Streptosporangiales</taxon>
        <taxon>Thermomonosporaceae</taxon>
        <taxon>Actinomadura</taxon>
    </lineage>
</organism>
<gene>
    <name evidence="2" type="ORF">MF672_018760</name>
</gene>
<proteinExistence type="predicted"/>
<dbReference type="Proteomes" id="UP001317259">
    <property type="component" value="Unassembled WGS sequence"/>
</dbReference>
<name>A0ABT0FU77_9ACTN</name>
<evidence type="ECO:0000313" key="2">
    <source>
        <dbReference type="EMBL" id="MCK2215819.1"/>
    </source>
</evidence>
<sequence>MTRRPLAALARLRVVPVVPADRQDGPEVVPRLVRERAPGGFADVEDVMPPAERAEIALRYKRPAGFEPATLNAGRSRSVRRPGATS</sequence>
<dbReference type="RefSeq" id="WP_242382049.1">
    <property type="nucleotide sequence ID" value="NZ_JAKRKC020000001.1"/>
</dbReference>
<protein>
    <submittedName>
        <fullName evidence="2">Uncharacterized protein</fullName>
    </submittedName>
</protein>
<keyword evidence="3" id="KW-1185">Reference proteome</keyword>
<dbReference type="EMBL" id="JAKRKC020000001">
    <property type="protein sequence ID" value="MCK2215819.1"/>
    <property type="molecule type" value="Genomic_DNA"/>
</dbReference>
<feature type="region of interest" description="Disordered" evidence="1">
    <location>
        <begin position="67"/>
        <end position="86"/>
    </location>
</feature>